<name>A0AAQ1UGR8_9BACT</name>
<protein>
    <submittedName>
        <fullName evidence="1">Uncharacterized protein</fullName>
    </submittedName>
</protein>
<sequence length="128" mass="14782">MKKNVTAKTYPMKSYKVHAMPVSPLPFFILCYILPFSASPRTYSTKLTKIEKKSKPPKLRAWGLNKGHQDIYSTKLTEIEKKAYTPFFSVHPFHRLYPSRPPHPAHEFFHSGRPTLQNGHTQKSVWAG</sequence>
<proteinExistence type="predicted"/>
<dbReference type="AlphaFoldDB" id="A0AAQ1UGR8"/>
<evidence type="ECO:0000313" key="2">
    <source>
        <dbReference type="Proteomes" id="UP000255283"/>
    </source>
</evidence>
<accession>A0AAQ1UGR8</accession>
<gene>
    <name evidence="1" type="ORF">NCTC13063_00634</name>
</gene>
<organism evidence="1 2">
    <name type="scientific">Segatella buccae</name>
    <dbReference type="NCBI Taxonomy" id="28126"/>
    <lineage>
        <taxon>Bacteria</taxon>
        <taxon>Pseudomonadati</taxon>
        <taxon>Bacteroidota</taxon>
        <taxon>Bacteroidia</taxon>
        <taxon>Bacteroidales</taxon>
        <taxon>Prevotellaceae</taxon>
        <taxon>Segatella</taxon>
    </lineage>
</organism>
<dbReference type="Proteomes" id="UP000255283">
    <property type="component" value="Unassembled WGS sequence"/>
</dbReference>
<dbReference type="EMBL" id="UGTJ01000001">
    <property type="protein sequence ID" value="SUB79369.1"/>
    <property type="molecule type" value="Genomic_DNA"/>
</dbReference>
<reference evidence="1 2" key="1">
    <citation type="submission" date="2018-06" db="EMBL/GenBank/DDBJ databases">
        <authorList>
            <consortium name="Pathogen Informatics"/>
            <person name="Doyle S."/>
        </authorList>
    </citation>
    <scope>NUCLEOTIDE SEQUENCE [LARGE SCALE GENOMIC DNA]</scope>
    <source>
        <strain evidence="1 2">NCTC13063</strain>
    </source>
</reference>
<evidence type="ECO:0000313" key="1">
    <source>
        <dbReference type="EMBL" id="SUB79369.1"/>
    </source>
</evidence>
<comment type="caution">
    <text evidence="1">The sequence shown here is derived from an EMBL/GenBank/DDBJ whole genome shotgun (WGS) entry which is preliminary data.</text>
</comment>